<proteinExistence type="inferred from homology"/>
<feature type="region of interest" description="Disordered" evidence="8">
    <location>
        <begin position="51"/>
        <end position="110"/>
    </location>
</feature>
<dbReference type="GO" id="GO:0010438">
    <property type="term" value="P:cellular response to sulfur starvation"/>
    <property type="evidence" value="ECO:0007669"/>
    <property type="project" value="TreeGrafter"/>
</dbReference>
<dbReference type="GO" id="GO:0005886">
    <property type="term" value="C:plasma membrane"/>
    <property type="evidence" value="ECO:0007669"/>
    <property type="project" value="UniProtKB-SubCell"/>
</dbReference>
<feature type="transmembrane region" description="Helical" evidence="7">
    <location>
        <begin position="215"/>
        <end position="235"/>
    </location>
</feature>
<dbReference type="SUPFAM" id="SSF161098">
    <property type="entry name" value="MetI-like"/>
    <property type="match status" value="1"/>
</dbReference>
<dbReference type="Gene3D" id="1.10.3720.10">
    <property type="entry name" value="MetI-like"/>
    <property type="match status" value="1"/>
</dbReference>
<keyword evidence="11" id="KW-1185">Reference proteome</keyword>
<evidence type="ECO:0000256" key="7">
    <source>
        <dbReference type="RuleBase" id="RU363032"/>
    </source>
</evidence>
<name>A0A5N6BWJ6_9ACTN</name>
<keyword evidence="3" id="KW-1003">Cell membrane</keyword>
<keyword evidence="4 7" id="KW-0812">Transmembrane</keyword>
<dbReference type="PANTHER" id="PTHR30151:SF25">
    <property type="entry name" value="TAURINE TRANSPORT SYSTEM PERMEASE PROTEIN TAUC"/>
    <property type="match status" value="1"/>
</dbReference>
<dbReference type="PROSITE" id="PS50928">
    <property type="entry name" value="ABC_TM1"/>
    <property type="match status" value="1"/>
</dbReference>
<comment type="similarity">
    <text evidence="7">Belongs to the binding-protein-dependent transport system permease family.</text>
</comment>
<feature type="compositionally biased region" description="Low complexity" evidence="8">
    <location>
        <begin position="66"/>
        <end position="81"/>
    </location>
</feature>
<evidence type="ECO:0000256" key="3">
    <source>
        <dbReference type="ARBA" id="ARBA00022475"/>
    </source>
</evidence>
<evidence type="ECO:0000256" key="1">
    <source>
        <dbReference type="ARBA" id="ARBA00004651"/>
    </source>
</evidence>
<dbReference type="PANTHER" id="PTHR30151">
    <property type="entry name" value="ALKANE SULFONATE ABC TRANSPORTER-RELATED, MEMBRANE SUBUNIT"/>
    <property type="match status" value="1"/>
</dbReference>
<keyword evidence="6 7" id="KW-0472">Membrane</keyword>
<feature type="domain" description="ABC transmembrane type-1" evidence="9">
    <location>
        <begin position="175"/>
        <end position="355"/>
    </location>
</feature>
<dbReference type="Pfam" id="PF00528">
    <property type="entry name" value="BPD_transp_1"/>
    <property type="match status" value="1"/>
</dbReference>
<feature type="transmembrane region" description="Helical" evidence="7">
    <location>
        <begin position="241"/>
        <end position="260"/>
    </location>
</feature>
<gene>
    <name evidence="10" type="ORF">FH610_016270</name>
</gene>
<sequence length="369" mass="37813">MVGNTCVCGIVVGPASARRPVPSERLGLSLLNLDLPAGAVTFAGRPSVAVPCPRSSGAAPRPPPGATTVTSSPSRSVSAPRLLAPDEVPESAGPPPVGGTPAASTPARRGRRARRIGVRVLSLLALLALWQLAAAAAGNPSFVPAPRAVWDQLVLLSTTHDGIRGYGGHLLVEHLGISLRRILIGSALGVAAGLVLGVVLGAVPWIRLVAEPVVTFVRALPPLAYFSLLIIWFGIDETPKLWLLAIAALPPVAVATAAAVHGAPTGLVEAARALGASRWDAIKDVVLPAALPEIFTGVRLAVGVAYSSVVAAETVNGVPGIGGMVRDAQRYLQTDVVVLGLLAIGLSGLLIDGLLRAAETRLIPWRGRV</sequence>
<evidence type="ECO:0000256" key="5">
    <source>
        <dbReference type="ARBA" id="ARBA00022989"/>
    </source>
</evidence>
<reference evidence="10 11" key="1">
    <citation type="submission" date="2019-10" db="EMBL/GenBank/DDBJ databases">
        <title>Nonomuraea sp. nov., isolated from Phyllanthus amarus.</title>
        <authorList>
            <person name="Klykleung N."/>
            <person name="Tanasupawat S."/>
        </authorList>
    </citation>
    <scope>NUCLEOTIDE SEQUENCE [LARGE SCALE GENOMIC DNA]</scope>
    <source>
        <strain evidence="10 11">CR1-09</strain>
    </source>
</reference>
<evidence type="ECO:0000256" key="6">
    <source>
        <dbReference type="ARBA" id="ARBA00023136"/>
    </source>
</evidence>
<evidence type="ECO:0000259" key="9">
    <source>
        <dbReference type="PROSITE" id="PS50928"/>
    </source>
</evidence>
<comment type="subcellular location">
    <subcellularLocation>
        <location evidence="1 7">Cell membrane</location>
        <topology evidence="1 7">Multi-pass membrane protein</topology>
    </subcellularLocation>
</comment>
<dbReference type="EMBL" id="VDMA02000007">
    <property type="protein sequence ID" value="KAB8184633.1"/>
    <property type="molecule type" value="Genomic_DNA"/>
</dbReference>
<dbReference type="InterPro" id="IPR035906">
    <property type="entry name" value="MetI-like_sf"/>
</dbReference>
<keyword evidence="2 7" id="KW-0813">Transport</keyword>
<feature type="transmembrane region" description="Helical" evidence="7">
    <location>
        <begin position="182"/>
        <end position="203"/>
    </location>
</feature>
<feature type="transmembrane region" description="Helical" evidence="7">
    <location>
        <begin position="116"/>
        <end position="137"/>
    </location>
</feature>
<dbReference type="CDD" id="cd06261">
    <property type="entry name" value="TM_PBP2"/>
    <property type="match status" value="1"/>
</dbReference>
<dbReference type="Proteomes" id="UP000313066">
    <property type="component" value="Unassembled WGS sequence"/>
</dbReference>
<feature type="transmembrane region" description="Helical" evidence="7">
    <location>
        <begin position="336"/>
        <end position="355"/>
    </location>
</feature>
<evidence type="ECO:0000313" key="10">
    <source>
        <dbReference type="EMBL" id="KAB8184633.1"/>
    </source>
</evidence>
<accession>A0A5N6BWJ6</accession>
<dbReference type="GO" id="GO:0055085">
    <property type="term" value="P:transmembrane transport"/>
    <property type="evidence" value="ECO:0007669"/>
    <property type="project" value="InterPro"/>
</dbReference>
<evidence type="ECO:0000256" key="2">
    <source>
        <dbReference type="ARBA" id="ARBA00022448"/>
    </source>
</evidence>
<organism evidence="10 11">
    <name type="scientific">Microbispora catharanthi</name>
    <dbReference type="NCBI Taxonomy" id="1712871"/>
    <lineage>
        <taxon>Bacteria</taxon>
        <taxon>Bacillati</taxon>
        <taxon>Actinomycetota</taxon>
        <taxon>Actinomycetes</taxon>
        <taxon>Streptosporangiales</taxon>
        <taxon>Streptosporangiaceae</taxon>
        <taxon>Microbispora</taxon>
    </lineage>
</organism>
<dbReference type="AlphaFoldDB" id="A0A5N6BWJ6"/>
<dbReference type="InterPro" id="IPR000515">
    <property type="entry name" value="MetI-like"/>
</dbReference>
<protein>
    <submittedName>
        <fullName evidence="10">ABC transporter permease subunit</fullName>
    </submittedName>
</protein>
<keyword evidence="5 7" id="KW-1133">Transmembrane helix</keyword>
<evidence type="ECO:0000313" key="11">
    <source>
        <dbReference type="Proteomes" id="UP000313066"/>
    </source>
</evidence>
<evidence type="ECO:0000256" key="4">
    <source>
        <dbReference type="ARBA" id="ARBA00022692"/>
    </source>
</evidence>
<evidence type="ECO:0000256" key="8">
    <source>
        <dbReference type="SAM" id="MobiDB-lite"/>
    </source>
</evidence>
<comment type="caution">
    <text evidence="10">The sequence shown here is derived from an EMBL/GenBank/DDBJ whole genome shotgun (WGS) entry which is preliminary data.</text>
</comment>